<dbReference type="EMBL" id="VTXO01000003">
    <property type="protein sequence ID" value="NOI80989.1"/>
    <property type="molecule type" value="Genomic_DNA"/>
</dbReference>
<dbReference type="Gene3D" id="3.30.470.20">
    <property type="entry name" value="ATP-grasp fold, B domain"/>
    <property type="match status" value="1"/>
</dbReference>
<comment type="caution">
    <text evidence="7">The sequence shown here is derived from an EMBL/GenBank/DDBJ whole genome shotgun (WGS) entry which is preliminary data.</text>
</comment>
<proteinExistence type="predicted"/>
<dbReference type="InterPro" id="IPR003135">
    <property type="entry name" value="ATP-grasp_carboxylate-amine"/>
</dbReference>
<dbReference type="GO" id="GO:0006164">
    <property type="term" value="P:purine nucleotide biosynthetic process"/>
    <property type="evidence" value="ECO:0007669"/>
    <property type="project" value="UniProtKB-KW"/>
</dbReference>
<evidence type="ECO:0000256" key="1">
    <source>
        <dbReference type="ARBA" id="ARBA00022598"/>
    </source>
</evidence>
<dbReference type="InterPro" id="IPR052032">
    <property type="entry name" value="ATP-dep_AA_Ligase"/>
</dbReference>
<dbReference type="PANTHER" id="PTHR43585">
    <property type="entry name" value="FUMIPYRROLE BIOSYNTHESIS PROTEIN C"/>
    <property type="match status" value="1"/>
</dbReference>
<dbReference type="GO" id="GO:0005524">
    <property type="term" value="F:ATP binding"/>
    <property type="evidence" value="ECO:0007669"/>
    <property type="project" value="UniProtKB-UniRule"/>
</dbReference>
<gene>
    <name evidence="7" type="ORF">F0237_09975</name>
</gene>
<dbReference type="PANTHER" id="PTHR43585:SF2">
    <property type="entry name" value="ATP-GRASP ENZYME FSQD"/>
    <property type="match status" value="1"/>
</dbReference>
<keyword evidence="4 5" id="KW-0067">ATP-binding</keyword>
<dbReference type="Proteomes" id="UP000572722">
    <property type="component" value="Unassembled WGS sequence"/>
</dbReference>
<name>A0AAE5LHW8_9VIBR</name>
<dbReference type="InterPro" id="IPR011761">
    <property type="entry name" value="ATP-grasp"/>
</dbReference>
<evidence type="ECO:0000313" key="8">
    <source>
        <dbReference type="Proteomes" id="UP000572722"/>
    </source>
</evidence>
<dbReference type="GO" id="GO:0046872">
    <property type="term" value="F:metal ion binding"/>
    <property type="evidence" value="ECO:0007669"/>
    <property type="project" value="InterPro"/>
</dbReference>
<sequence>MHKEITMSILILNRSAMSYSAYHEWLPERSLHYYTAPGRRDLAPAQQALADAHYASIKEFEDYDTSDALELAVLKQHEQQAFTAIVAMSEWDQIRAGRLRARLGLAGTTEQQALYYRDKWLMKQTLSEQGVPVTPFSAISNVIDVLRFVEQVGYPIVVKPRLLAASMGLTVLQDEQQLREFAQSGFGPSMEAQKHLLAEQWVDFDTEYHVDGLIENGELKVIWPSRYIGDVSVYDDGESLFGGVLLSPDDPIRKPLQALIEQTLSALPPLSTTTFHAEVFRTRNGQLLVNEIAARTGGFRINDLLKASFGVWLNREWAKAMAGGSGDFPIGHNPTRHPERLSGYLMLRPKQGTIVAIPQTCPLDDIYDYRTAASVGDHFNATDSSGEHVASVVVTGDDSHAVMARLQAVHQWFYSNLVVENK</sequence>
<dbReference type="Pfam" id="PF02222">
    <property type="entry name" value="ATP-grasp"/>
    <property type="match status" value="1"/>
</dbReference>
<organism evidence="7 8">
    <name type="scientific">Vibrio tubiashii</name>
    <dbReference type="NCBI Taxonomy" id="29498"/>
    <lineage>
        <taxon>Bacteria</taxon>
        <taxon>Pseudomonadati</taxon>
        <taxon>Pseudomonadota</taxon>
        <taxon>Gammaproteobacteria</taxon>
        <taxon>Vibrionales</taxon>
        <taxon>Vibrionaceae</taxon>
        <taxon>Vibrio</taxon>
        <taxon>Vibrio oreintalis group</taxon>
    </lineage>
</organism>
<dbReference type="InterPro" id="IPR013815">
    <property type="entry name" value="ATP_grasp_subdomain_1"/>
</dbReference>
<dbReference type="SUPFAM" id="SSF56059">
    <property type="entry name" value="Glutathione synthetase ATP-binding domain-like"/>
    <property type="match status" value="1"/>
</dbReference>
<dbReference type="Gene3D" id="3.30.1490.20">
    <property type="entry name" value="ATP-grasp fold, A domain"/>
    <property type="match status" value="1"/>
</dbReference>
<evidence type="ECO:0000256" key="4">
    <source>
        <dbReference type="ARBA" id="ARBA00022840"/>
    </source>
</evidence>
<dbReference type="PROSITE" id="PS50975">
    <property type="entry name" value="ATP_GRASP"/>
    <property type="match status" value="1"/>
</dbReference>
<evidence type="ECO:0000313" key="7">
    <source>
        <dbReference type="EMBL" id="NOI80989.1"/>
    </source>
</evidence>
<evidence type="ECO:0000256" key="5">
    <source>
        <dbReference type="PROSITE-ProRule" id="PRU00409"/>
    </source>
</evidence>
<keyword evidence="3" id="KW-0658">Purine biosynthesis</keyword>
<reference evidence="7 8" key="1">
    <citation type="submission" date="2019-08" db="EMBL/GenBank/DDBJ databases">
        <title>Draft genome sequencing and comparative genomics of hatchery-associated Vibrios.</title>
        <authorList>
            <person name="Kehlet-Delgado H."/>
            <person name="Mueller R.S."/>
        </authorList>
    </citation>
    <scope>NUCLEOTIDE SEQUENCE [LARGE SCALE GENOMIC DNA]</scope>
    <source>
        <strain evidence="7 8">01-65-5-1</strain>
    </source>
</reference>
<protein>
    <submittedName>
        <fullName evidence="7">ATP-grasp domain-containing protein</fullName>
    </submittedName>
</protein>
<evidence type="ECO:0000259" key="6">
    <source>
        <dbReference type="PROSITE" id="PS50975"/>
    </source>
</evidence>
<evidence type="ECO:0000256" key="2">
    <source>
        <dbReference type="ARBA" id="ARBA00022741"/>
    </source>
</evidence>
<evidence type="ECO:0000256" key="3">
    <source>
        <dbReference type="ARBA" id="ARBA00022755"/>
    </source>
</evidence>
<keyword evidence="2 5" id="KW-0547">Nucleotide-binding</keyword>
<dbReference type="GO" id="GO:0016874">
    <property type="term" value="F:ligase activity"/>
    <property type="evidence" value="ECO:0007669"/>
    <property type="project" value="UniProtKB-KW"/>
</dbReference>
<accession>A0AAE5LHW8</accession>
<feature type="domain" description="ATP-grasp" evidence="6">
    <location>
        <begin position="123"/>
        <end position="322"/>
    </location>
</feature>
<dbReference type="AlphaFoldDB" id="A0AAE5LHW8"/>
<dbReference type="Gene3D" id="3.40.50.20">
    <property type="match status" value="1"/>
</dbReference>
<keyword evidence="1" id="KW-0436">Ligase</keyword>